<evidence type="ECO:0000256" key="4">
    <source>
        <dbReference type="ARBA" id="ARBA00022989"/>
    </source>
</evidence>
<dbReference type="Pfam" id="PF02096">
    <property type="entry name" value="60KD_IMP"/>
    <property type="match status" value="1"/>
</dbReference>
<dbReference type="PANTHER" id="PTHR12428">
    <property type="entry name" value="OXA1"/>
    <property type="match status" value="1"/>
</dbReference>
<dbReference type="CDD" id="cd20070">
    <property type="entry name" value="5TM_YidC_Alb3"/>
    <property type="match status" value="1"/>
</dbReference>
<dbReference type="PANTHER" id="PTHR12428:SF14">
    <property type="entry name" value="ALBINO3-LIKE PROTEIN 1, CHLOROPLASTIC"/>
    <property type="match status" value="1"/>
</dbReference>
<dbReference type="GO" id="GO:0051205">
    <property type="term" value="P:protein insertion into membrane"/>
    <property type="evidence" value="ECO:0007669"/>
    <property type="project" value="TreeGrafter"/>
</dbReference>
<dbReference type="GO" id="GO:0009535">
    <property type="term" value="C:chloroplast thylakoid membrane"/>
    <property type="evidence" value="ECO:0007669"/>
    <property type="project" value="TreeGrafter"/>
</dbReference>
<feature type="region of interest" description="Disordered" evidence="7">
    <location>
        <begin position="20"/>
        <end position="44"/>
    </location>
</feature>
<organism evidence="9">
    <name type="scientific">Picocystis salinarum</name>
    <dbReference type="NCBI Taxonomy" id="88271"/>
    <lineage>
        <taxon>Eukaryota</taxon>
        <taxon>Viridiplantae</taxon>
        <taxon>Chlorophyta</taxon>
        <taxon>Picocystophyceae</taxon>
        <taxon>Picocystales</taxon>
        <taxon>Picocystaceae</taxon>
        <taxon>Picocystis</taxon>
    </lineage>
</organism>
<evidence type="ECO:0000256" key="2">
    <source>
        <dbReference type="ARBA" id="ARBA00010583"/>
    </source>
</evidence>
<dbReference type="NCBIfam" id="TIGR03592">
    <property type="entry name" value="yidC_oxa1_cterm"/>
    <property type="match status" value="1"/>
</dbReference>
<evidence type="ECO:0000313" key="9">
    <source>
        <dbReference type="EMBL" id="CAE0610633.1"/>
    </source>
</evidence>
<dbReference type="InterPro" id="IPR047196">
    <property type="entry name" value="YidC_ALB_C"/>
</dbReference>
<keyword evidence="5" id="KW-0472">Membrane</keyword>
<name>A0A7S3XE66_9CHLO</name>
<gene>
    <name evidence="9" type="ORF">PSAL00342_LOCUS4468</name>
</gene>
<evidence type="ECO:0000256" key="7">
    <source>
        <dbReference type="SAM" id="MobiDB-lite"/>
    </source>
</evidence>
<protein>
    <recommendedName>
        <fullName evidence="8">Membrane insertase YidC/Oxa/ALB C-terminal domain-containing protein</fullName>
    </recommendedName>
</protein>
<accession>A0A7S3XE66</accession>
<evidence type="ECO:0000256" key="1">
    <source>
        <dbReference type="ARBA" id="ARBA00004141"/>
    </source>
</evidence>
<proteinExistence type="inferred from homology"/>
<feature type="compositionally biased region" description="Basic residues" evidence="7">
    <location>
        <begin position="435"/>
        <end position="447"/>
    </location>
</feature>
<feature type="compositionally biased region" description="Polar residues" evidence="7">
    <location>
        <begin position="334"/>
        <end position="346"/>
    </location>
</feature>
<feature type="domain" description="Membrane insertase YidC/Oxa/ALB C-terminal" evidence="8">
    <location>
        <begin position="108"/>
        <end position="322"/>
    </location>
</feature>
<dbReference type="AlphaFoldDB" id="A0A7S3XE66"/>
<evidence type="ECO:0000256" key="5">
    <source>
        <dbReference type="ARBA" id="ARBA00023136"/>
    </source>
</evidence>
<feature type="compositionally biased region" description="Polar residues" evidence="7">
    <location>
        <begin position="420"/>
        <end position="434"/>
    </location>
</feature>
<comment type="similarity">
    <text evidence="2">Belongs to the OXA1/ALB3/YidC (TC 2.A.9.2) family.</text>
</comment>
<dbReference type="InterPro" id="IPR001708">
    <property type="entry name" value="YidC/ALB3/OXA1/COX18"/>
</dbReference>
<reference evidence="9" key="1">
    <citation type="submission" date="2021-01" db="EMBL/GenBank/DDBJ databases">
        <authorList>
            <person name="Corre E."/>
            <person name="Pelletier E."/>
            <person name="Niang G."/>
            <person name="Scheremetjew M."/>
            <person name="Finn R."/>
            <person name="Kale V."/>
            <person name="Holt S."/>
            <person name="Cochrane G."/>
            <person name="Meng A."/>
            <person name="Brown T."/>
            <person name="Cohen L."/>
        </authorList>
    </citation>
    <scope>NUCLEOTIDE SEQUENCE</scope>
    <source>
        <strain evidence="9">CCMP1897</strain>
    </source>
</reference>
<dbReference type="GO" id="GO:0072598">
    <property type="term" value="P:protein localization to chloroplast"/>
    <property type="evidence" value="ECO:0007669"/>
    <property type="project" value="TreeGrafter"/>
</dbReference>
<feature type="region of interest" description="Disordered" evidence="7">
    <location>
        <begin position="327"/>
        <end position="377"/>
    </location>
</feature>
<evidence type="ECO:0000256" key="6">
    <source>
        <dbReference type="RuleBase" id="RU003945"/>
    </source>
</evidence>
<keyword evidence="4" id="KW-1133">Transmembrane helix</keyword>
<dbReference type="GO" id="GO:0010027">
    <property type="term" value="P:thylakoid membrane organization"/>
    <property type="evidence" value="ECO:0007669"/>
    <property type="project" value="TreeGrafter"/>
</dbReference>
<dbReference type="EMBL" id="HBIS01004944">
    <property type="protein sequence ID" value="CAE0610633.1"/>
    <property type="molecule type" value="Transcribed_RNA"/>
</dbReference>
<evidence type="ECO:0000256" key="3">
    <source>
        <dbReference type="ARBA" id="ARBA00022692"/>
    </source>
</evidence>
<evidence type="ECO:0000259" key="8">
    <source>
        <dbReference type="Pfam" id="PF02096"/>
    </source>
</evidence>
<feature type="region of interest" description="Disordered" evidence="7">
    <location>
        <begin position="391"/>
        <end position="447"/>
    </location>
</feature>
<comment type="similarity">
    <text evidence="6">Belongs to the OXA1/ALB3/YidC family.</text>
</comment>
<keyword evidence="3 6" id="KW-0812">Transmembrane</keyword>
<dbReference type="GO" id="GO:0032977">
    <property type="term" value="F:membrane insertase activity"/>
    <property type="evidence" value="ECO:0007669"/>
    <property type="project" value="InterPro"/>
</dbReference>
<sequence length="447" mass="47840">MATTATRMAAMTTRWRAPRRVERGGEASGRTAVVRRRKEAGKTRALDDATQHVATVMYTLADAADATAEVAVETTKKGGLIGPLAEAMEVVLKLLDQGLENLHVPYAYGFSIILLTVLVKAATYPLSKKQVESTMAMQALQPSIKEIQTKYKNDQERLQVETARLYKEAGVNPLAGCLPTLATIPVWIGLYRALQNAAAEGVLTEGFFWIPSLAGPTSIAKQTAGAGMAWLLPLQDGTPPVGWHDAISYLVLPVLLIVSQYVSQKIISPQQSTDPSQKQANAILQFLPLMIGYFSLNVPSGLTLYWFTNNILTTAQQVFLRRTAPAPAVPSNAPIRQSAPSGSGTKASRKAERAKSLKAGSAASRSGNGGAAKEVGKSDFFGGDNFSEVRDIPAVVKDQDHEDDSISVPESPPAKESAGENGSTAAASQQGKQQLSRKARKKNKKKA</sequence>
<comment type="subcellular location">
    <subcellularLocation>
        <location evidence="1 6">Membrane</location>
        <topology evidence="1 6">Multi-pass membrane protein</topology>
    </subcellularLocation>
</comment>
<dbReference type="InterPro" id="IPR028055">
    <property type="entry name" value="YidC/Oxa/ALB_C"/>
</dbReference>